<dbReference type="InterPro" id="IPR048325">
    <property type="entry name" value="ZSWIM3_N"/>
</dbReference>
<proteinExistence type="evidence at transcript level"/>
<protein>
    <recommendedName>
        <fullName evidence="2">ZSWIM3 N-terminal domain-containing protein</fullName>
    </recommendedName>
</protein>
<dbReference type="AlphaFoldDB" id="A0A131Y9L2"/>
<reference evidence="3" key="1">
    <citation type="submission" date="2016-02" db="EMBL/GenBank/DDBJ databases">
        <title>RNAseq analyses of the midgut from blood- or serum-fed Ixodes ricinus ticks.</title>
        <authorList>
            <person name="Perner J."/>
            <person name="Provaznik J."/>
            <person name="Schrenkova J."/>
            <person name="Urbanova V."/>
            <person name="Ribeiro J.M."/>
            <person name="Kopacek P."/>
        </authorList>
    </citation>
    <scope>NUCLEOTIDE SEQUENCE</scope>
    <source>
        <tissue evidence="3">Gut</tissue>
    </source>
</reference>
<evidence type="ECO:0000313" key="3">
    <source>
        <dbReference type="EMBL" id="JAP75228.1"/>
    </source>
</evidence>
<accession>A0A131Y9L2</accession>
<name>A0A131Y9L2_IXORI</name>
<evidence type="ECO:0000256" key="1">
    <source>
        <dbReference type="SAM" id="MobiDB-lite"/>
    </source>
</evidence>
<dbReference type="InterPro" id="IPR052579">
    <property type="entry name" value="Zinc_finger_SWIM"/>
</dbReference>
<dbReference type="EMBL" id="GEFM01000568">
    <property type="protein sequence ID" value="JAP75228.1"/>
    <property type="molecule type" value="mRNA"/>
</dbReference>
<organism evidence="3">
    <name type="scientific">Ixodes ricinus</name>
    <name type="common">Common tick</name>
    <name type="synonym">Acarus ricinus</name>
    <dbReference type="NCBI Taxonomy" id="34613"/>
    <lineage>
        <taxon>Eukaryota</taxon>
        <taxon>Metazoa</taxon>
        <taxon>Ecdysozoa</taxon>
        <taxon>Arthropoda</taxon>
        <taxon>Chelicerata</taxon>
        <taxon>Arachnida</taxon>
        <taxon>Acari</taxon>
        <taxon>Parasitiformes</taxon>
        <taxon>Ixodida</taxon>
        <taxon>Ixodoidea</taxon>
        <taxon>Ixodidae</taxon>
        <taxon>Ixodinae</taxon>
        <taxon>Ixodes</taxon>
    </lineage>
</organism>
<feature type="domain" description="ZSWIM3 N-terminal" evidence="2">
    <location>
        <begin position="27"/>
        <end position="138"/>
    </location>
</feature>
<evidence type="ECO:0000259" key="2">
    <source>
        <dbReference type="Pfam" id="PF21599"/>
    </source>
</evidence>
<feature type="region of interest" description="Disordered" evidence="1">
    <location>
        <begin position="214"/>
        <end position="237"/>
    </location>
</feature>
<dbReference type="PANTHER" id="PTHR31569:SF4">
    <property type="entry name" value="SWIM-TYPE DOMAIN-CONTAINING PROTEIN"/>
    <property type="match status" value="1"/>
</dbReference>
<dbReference type="Pfam" id="PF21599">
    <property type="entry name" value="ZSWIM3_N"/>
    <property type="match status" value="1"/>
</dbReference>
<dbReference type="PANTHER" id="PTHR31569">
    <property type="entry name" value="SWIM-TYPE DOMAIN-CONTAINING PROTEIN"/>
    <property type="match status" value="1"/>
</dbReference>
<feature type="region of interest" description="Disordered" evidence="1">
    <location>
        <begin position="336"/>
        <end position="358"/>
    </location>
</feature>
<sequence>MAIHPETERERVVPAQLHVNPSTMAIHAGAKFNSFAEFEQEFRVFQVTTNTLFVTKVSKTVGAANMRLTAGQAPFDAKLKFANVTYVCKHGGAARTTGKGIRPHQRTRKNDCPAKVVLAARRARQQLEITELKVEHNHEVSPEIFRTYPECRQLNAEEINFVKSLRELNVRPSLIVEKLREQSGKAVIAKDLYNLTHSARNPFLEKGQQEFLSNSSECNPEAGSSEEPRILSMPGPSFDMMNRNQRYDYAMQTLRSVADNLADCEPDIFATRLAFLESVNASWLRREDVTQSVPYEEYEDVDVAENVTIQDVCPAIVSEINRQQETDRGQVSVATGCASSGSNLPVPDSDTPSSASRGCTATYQIRLSERKSRGRPSKSVPQIRLKRARELYEDGHVAIKHLPEKAQAKLLLTGFIDERLCQQVMEESDVEVCPEALPSALLECRVSLPRLKKYSTPNPRSLLISSVAAKNKERSLQGQR</sequence>